<dbReference type="PRINTS" id="PR00038">
    <property type="entry name" value="HTHLUXR"/>
</dbReference>
<dbReference type="GO" id="GO:0003677">
    <property type="term" value="F:DNA binding"/>
    <property type="evidence" value="ECO:0007669"/>
    <property type="project" value="UniProtKB-KW"/>
</dbReference>
<evidence type="ECO:0000313" key="9">
    <source>
        <dbReference type="Proteomes" id="UP000234433"/>
    </source>
</evidence>
<dbReference type="SMART" id="SM00421">
    <property type="entry name" value="HTH_LUXR"/>
    <property type="match status" value="1"/>
</dbReference>
<dbReference type="RefSeq" id="WP_101619893.1">
    <property type="nucleotide sequence ID" value="NZ_FXZD01000005.1"/>
</dbReference>
<sequence length="228" mass="24343">MAQTSPSIRVLLVDDDSMVLTGLKAILQVADDIDTVGTAVNGEGALEQASLHFPDIVLMDVRMPGIGGIEATQRLTNSVRPPKVIALTSFDSDDYLFGALEAGASGFLLKDIGPAELAEAIRKVHSGESILAPQATLRIIRAITAKQDHRTKREAAELISTLTAKEREIAVLVAQGLSNREIAEATYSSEATVKTHLNRVNVKFDASNRVRIAVLVERSGLTEGSSIS</sequence>
<dbReference type="InterPro" id="IPR039420">
    <property type="entry name" value="WalR-like"/>
</dbReference>
<evidence type="ECO:0000256" key="3">
    <source>
        <dbReference type="ARBA" id="ARBA00023125"/>
    </source>
</evidence>
<evidence type="ECO:0000259" key="7">
    <source>
        <dbReference type="PROSITE" id="PS50110"/>
    </source>
</evidence>
<proteinExistence type="predicted"/>
<dbReference type="Gene3D" id="3.40.50.2300">
    <property type="match status" value="1"/>
</dbReference>
<feature type="modified residue" description="4-aspartylphosphate" evidence="5">
    <location>
        <position position="60"/>
    </location>
</feature>
<accession>A0A2H1JPZ9</accession>
<dbReference type="PROSITE" id="PS50043">
    <property type="entry name" value="HTH_LUXR_2"/>
    <property type="match status" value="1"/>
</dbReference>
<feature type="domain" description="HTH luxR-type" evidence="6">
    <location>
        <begin position="155"/>
        <end position="220"/>
    </location>
</feature>
<dbReference type="InterPro" id="IPR058245">
    <property type="entry name" value="NreC/VraR/RcsB-like_REC"/>
</dbReference>
<evidence type="ECO:0000256" key="2">
    <source>
        <dbReference type="ARBA" id="ARBA00023015"/>
    </source>
</evidence>
<gene>
    <name evidence="8" type="ORF">BANT918_01770</name>
</gene>
<dbReference type="AlphaFoldDB" id="A0A2H1JPZ9"/>
<dbReference type="InterPro" id="IPR011006">
    <property type="entry name" value="CheY-like_superfamily"/>
</dbReference>
<dbReference type="SUPFAM" id="SSF52172">
    <property type="entry name" value="CheY-like"/>
    <property type="match status" value="1"/>
</dbReference>
<organism evidence="8 9">
    <name type="scientific">Brevibacterium antiquum CNRZ 918</name>
    <dbReference type="NCBI Taxonomy" id="1255637"/>
    <lineage>
        <taxon>Bacteria</taxon>
        <taxon>Bacillati</taxon>
        <taxon>Actinomycetota</taxon>
        <taxon>Actinomycetes</taxon>
        <taxon>Micrococcales</taxon>
        <taxon>Brevibacteriaceae</taxon>
        <taxon>Brevibacterium</taxon>
    </lineage>
</organism>
<dbReference type="InterPro" id="IPR000792">
    <property type="entry name" value="Tscrpt_reg_LuxR_C"/>
</dbReference>
<keyword evidence="1 5" id="KW-0597">Phosphoprotein</keyword>
<dbReference type="Proteomes" id="UP000234433">
    <property type="component" value="Unassembled WGS sequence"/>
</dbReference>
<keyword evidence="4" id="KW-0804">Transcription</keyword>
<dbReference type="Pfam" id="PF00196">
    <property type="entry name" value="GerE"/>
    <property type="match status" value="1"/>
</dbReference>
<dbReference type="CDD" id="cd06170">
    <property type="entry name" value="LuxR_C_like"/>
    <property type="match status" value="1"/>
</dbReference>
<evidence type="ECO:0000313" key="8">
    <source>
        <dbReference type="EMBL" id="SMX89567.1"/>
    </source>
</evidence>
<dbReference type="SMART" id="SM00448">
    <property type="entry name" value="REC"/>
    <property type="match status" value="1"/>
</dbReference>
<dbReference type="InterPro" id="IPR001789">
    <property type="entry name" value="Sig_transdc_resp-reg_receiver"/>
</dbReference>
<name>A0A2H1JPZ9_9MICO</name>
<dbReference type="PANTHER" id="PTHR43214:SF24">
    <property type="entry name" value="TRANSCRIPTIONAL REGULATORY PROTEIN NARL-RELATED"/>
    <property type="match status" value="1"/>
</dbReference>
<dbReference type="PANTHER" id="PTHR43214">
    <property type="entry name" value="TWO-COMPONENT RESPONSE REGULATOR"/>
    <property type="match status" value="1"/>
</dbReference>
<evidence type="ECO:0000256" key="5">
    <source>
        <dbReference type="PROSITE-ProRule" id="PRU00169"/>
    </source>
</evidence>
<dbReference type="CDD" id="cd17535">
    <property type="entry name" value="REC_NarL-like"/>
    <property type="match status" value="1"/>
</dbReference>
<dbReference type="PROSITE" id="PS50110">
    <property type="entry name" value="RESPONSE_REGULATORY"/>
    <property type="match status" value="1"/>
</dbReference>
<feature type="domain" description="Response regulatory" evidence="7">
    <location>
        <begin position="9"/>
        <end position="125"/>
    </location>
</feature>
<evidence type="ECO:0000256" key="4">
    <source>
        <dbReference type="ARBA" id="ARBA00023163"/>
    </source>
</evidence>
<dbReference type="Pfam" id="PF00072">
    <property type="entry name" value="Response_reg"/>
    <property type="match status" value="1"/>
</dbReference>
<keyword evidence="2" id="KW-0805">Transcription regulation</keyword>
<reference evidence="8 9" key="1">
    <citation type="submission" date="2017-03" db="EMBL/GenBank/DDBJ databases">
        <authorList>
            <person name="Afonso C.L."/>
            <person name="Miller P.J."/>
            <person name="Scott M.A."/>
            <person name="Spackman E."/>
            <person name="Goraichik I."/>
            <person name="Dimitrov K.M."/>
            <person name="Suarez D.L."/>
            <person name="Swayne D.E."/>
        </authorList>
    </citation>
    <scope>NUCLEOTIDE SEQUENCE [LARGE SCALE GENOMIC DNA]</scope>
    <source>
        <strain evidence="8 9">CNRZ 918</strain>
    </source>
</reference>
<dbReference type="GO" id="GO:0006355">
    <property type="term" value="P:regulation of DNA-templated transcription"/>
    <property type="evidence" value="ECO:0007669"/>
    <property type="project" value="InterPro"/>
</dbReference>
<protein>
    <submittedName>
        <fullName evidence="8">Two component transcriptional regulator, LuxR family</fullName>
    </submittedName>
</protein>
<evidence type="ECO:0000259" key="6">
    <source>
        <dbReference type="PROSITE" id="PS50043"/>
    </source>
</evidence>
<dbReference type="GO" id="GO:0000160">
    <property type="term" value="P:phosphorelay signal transduction system"/>
    <property type="evidence" value="ECO:0007669"/>
    <property type="project" value="InterPro"/>
</dbReference>
<dbReference type="EMBL" id="FXZD01000005">
    <property type="protein sequence ID" value="SMX89567.1"/>
    <property type="molecule type" value="Genomic_DNA"/>
</dbReference>
<evidence type="ECO:0000256" key="1">
    <source>
        <dbReference type="ARBA" id="ARBA00022553"/>
    </source>
</evidence>
<keyword evidence="3" id="KW-0238">DNA-binding</keyword>
<dbReference type="OrthoDB" id="9808843at2"/>